<reference evidence="2 3" key="1">
    <citation type="submission" date="2024-04" db="EMBL/GenBank/DDBJ databases">
        <title>Tritrichomonas musculus Genome.</title>
        <authorList>
            <person name="Alves-Ferreira E."/>
            <person name="Grigg M."/>
            <person name="Lorenzi H."/>
            <person name="Galac M."/>
        </authorList>
    </citation>
    <scope>NUCLEOTIDE SEQUENCE [LARGE SCALE GENOMIC DNA]</scope>
    <source>
        <strain evidence="2 3">EAF2021</strain>
    </source>
</reference>
<dbReference type="EMBL" id="JAPFFF010000052">
    <property type="protein sequence ID" value="KAK8839305.1"/>
    <property type="molecule type" value="Genomic_DNA"/>
</dbReference>
<feature type="domain" description="Pyridoxamine 5'-phosphate oxidase N-terminal" evidence="1">
    <location>
        <begin position="33"/>
        <end position="131"/>
    </location>
</feature>
<organism evidence="2 3">
    <name type="scientific">Tritrichomonas musculus</name>
    <dbReference type="NCBI Taxonomy" id="1915356"/>
    <lineage>
        <taxon>Eukaryota</taxon>
        <taxon>Metamonada</taxon>
        <taxon>Parabasalia</taxon>
        <taxon>Tritrichomonadida</taxon>
        <taxon>Tritrichomonadidae</taxon>
        <taxon>Tritrichomonas</taxon>
    </lineage>
</organism>
<dbReference type="SUPFAM" id="SSF50475">
    <property type="entry name" value="FMN-binding split barrel"/>
    <property type="match status" value="1"/>
</dbReference>
<accession>A0ABR2GZG8</accession>
<name>A0ABR2GZG8_9EUKA</name>
<dbReference type="Pfam" id="PF01243">
    <property type="entry name" value="PNPOx_N"/>
    <property type="match status" value="1"/>
</dbReference>
<comment type="caution">
    <text evidence="2">The sequence shown here is derived from an EMBL/GenBank/DDBJ whole genome shotgun (WGS) entry which is preliminary data.</text>
</comment>
<keyword evidence="3" id="KW-1185">Reference proteome</keyword>
<proteinExistence type="predicted"/>
<evidence type="ECO:0000259" key="1">
    <source>
        <dbReference type="Pfam" id="PF01243"/>
    </source>
</evidence>
<dbReference type="InterPro" id="IPR012349">
    <property type="entry name" value="Split_barrel_FMN-bd"/>
</dbReference>
<dbReference type="Gene3D" id="2.30.110.10">
    <property type="entry name" value="Electron Transport, Fmn-binding Protein, Chain A"/>
    <property type="match status" value="1"/>
</dbReference>
<protein>
    <recommendedName>
        <fullName evidence="1">Pyridoxamine 5'-phosphate oxidase N-terminal domain-containing protein</fullName>
    </recommendedName>
</protein>
<gene>
    <name evidence="2" type="ORF">M9Y10_032238</name>
</gene>
<evidence type="ECO:0000313" key="3">
    <source>
        <dbReference type="Proteomes" id="UP001470230"/>
    </source>
</evidence>
<dbReference type="Proteomes" id="UP001470230">
    <property type="component" value="Unassembled WGS sequence"/>
</dbReference>
<dbReference type="InterPro" id="IPR011576">
    <property type="entry name" value="Pyridox_Oxase_N"/>
</dbReference>
<evidence type="ECO:0000313" key="2">
    <source>
        <dbReference type="EMBL" id="KAK8839305.1"/>
    </source>
</evidence>
<sequence length="175" mass="20118">MEYKYLSQKDKMPPICPKDKEAAVRKLIIDKLSQGELVYMSTISPDGWPITDCLHFATVPGENDRPIFYLFTHENTRKLENIANNKRVSISVCHTVSFERRNETWAFQFMGLAEEVKDKAEIDRAIKANREKKGYEFTAHLPLEQQPCIRVEPVFGSFTCPQADPKACSIDYLAK</sequence>